<evidence type="ECO:0000259" key="2">
    <source>
        <dbReference type="Pfam" id="PF13185"/>
    </source>
</evidence>
<dbReference type="RefSeq" id="WP_324179451.1">
    <property type="nucleotide sequence ID" value="NZ_BAABAW010000007.1"/>
</dbReference>
<proteinExistence type="predicted"/>
<dbReference type="Pfam" id="PF13185">
    <property type="entry name" value="GAF_2"/>
    <property type="match status" value="1"/>
</dbReference>
<dbReference type="EMBL" id="JAYKLX010000003">
    <property type="protein sequence ID" value="MEB3345426.1"/>
    <property type="molecule type" value="Genomic_DNA"/>
</dbReference>
<dbReference type="InterPro" id="IPR015943">
    <property type="entry name" value="WD40/YVTN_repeat-like_dom_sf"/>
</dbReference>
<gene>
    <name evidence="3" type="ORF">U6A24_08155</name>
</gene>
<protein>
    <submittedName>
        <fullName evidence="3">GAF domain-containing protein</fullName>
    </submittedName>
</protein>
<dbReference type="SUPFAM" id="SSF63829">
    <property type="entry name" value="Calcium-dependent phosphotriesterase"/>
    <property type="match status" value="2"/>
</dbReference>
<dbReference type="InterPro" id="IPR003018">
    <property type="entry name" value="GAF"/>
</dbReference>
<dbReference type="InterPro" id="IPR029016">
    <property type="entry name" value="GAF-like_dom_sf"/>
</dbReference>
<comment type="caution">
    <text evidence="3">The sequence shown here is derived from an EMBL/GenBank/DDBJ whole genome shotgun (WGS) entry which is preliminary data.</text>
</comment>
<reference evidence="3 4" key="1">
    <citation type="journal article" date="2013" name="Int. J. Syst. Evol. Microbiol.">
        <title>Aquimarina gracilis sp. nov., isolated from the gut microflora of a mussel, Mytilus coruscus, and emended description of Aquimarina spongiae.</title>
        <authorList>
            <person name="Park S.C."/>
            <person name="Choe H.N."/>
            <person name="Baik K.S."/>
            <person name="Seong C.N."/>
        </authorList>
    </citation>
    <scope>NUCLEOTIDE SEQUENCE [LARGE SCALE GENOMIC DNA]</scope>
    <source>
        <strain evidence="3 4">PSC32</strain>
    </source>
</reference>
<dbReference type="Proteomes" id="UP001327027">
    <property type="component" value="Unassembled WGS sequence"/>
</dbReference>
<dbReference type="Gene3D" id="2.130.10.10">
    <property type="entry name" value="YVTN repeat-like/Quinoprotein amine dehydrogenase"/>
    <property type="match status" value="3"/>
</dbReference>
<dbReference type="Gene3D" id="3.30.450.40">
    <property type="match status" value="1"/>
</dbReference>
<keyword evidence="1" id="KW-1133">Transmembrane helix</keyword>
<name>A0ABU5ZUF1_9FLAO</name>
<accession>A0ABU5ZUF1</accession>
<evidence type="ECO:0000313" key="4">
    <source>
        <dbReference type="Proteomes" id="UP001327027"/>
    </source>
</evidence>
<evidence type="ECO:0000256" key="1">
    <source>
        <dbReference type="SAM" id="Phobius"/>
    </source>
</evidence>
<feature type="domain" description="GAF" evidence="2">
    <location>
        <begin position="838"/>
        <end position="966"/>
    </location>
</feature>
<keyword evidence="4" id="KW-1185">Reference proteome</keyword>
<feature type="transmembrane region" description="Helical" evidence="1">
    <location>
        <begin position="748"/>
        <end position="770"/>
    </location>
</feature>
<keyword evidence="1" id="KW-0472">Membrane</keyword>
<sequence length="971" mass="111973">MKNRYLFALLLLTFNFFTVLGQKFRYITYKDKDAPFIKVNQVIQDSHEYMWIATDQGLYRFDGRSFEDYNTSLRSRYIKSIIGWKKDTLLFSNDTGVFKLFYKEDRPEIVPFLQGNTREESLHYPGNLFKDTKDRLWIAQLDGSIFLKNEKKEPLFKLTLLQNQKTPNFYFAEDKFGTIWILLPQVGLYYFSESEKKLVKHTDFENVFHFYVENDTIWLIGNQISKLQVSPTQQVIHQEQVDNQGLYFYHISKDLAGTFFLASDQGIYTFQNDQKYTLKKVFGSNDPHRVEQLPYEAINHLYFSTDQIRPGGKVWISTSSGLGLLWSSFFQNVSGMSHDNVFSMSAGPNNEVFISQGNVNRITNIDGNVDYNQVTGINGVTAITTYENNVWYGTSDGKIMHYKDENIQTTYDLKDRGGGVFYMFADHMGEVWFCQAPTDQPIVGVAKIGNDGRLTLYDEANGLVNRILVVNEGGRSELYVAGIGKKSYLYKYNRVTNAFENKSLAFSFKVSGNFEVHDLAIDQNGIVWLGTTDGLLKYDTERVQRVDLGLFTKTEIRSVCVIPGGGLWLATDTNGLVHLDKEGNYAFFDEKSGTPSKVASYRSMIMDSSNHLWVGTAEGAVYSSQSKPKPLITNTPILNEVYVDDKPKEVNFKLSLPETSQIRLNFNSITYPGDDINYQYKIYDKNTFEDQIIEIQWSMPSEEDQITLQNLKGQKYDLLIRAEKPGGYSWSVPLKIDLEVNRKWYKTLWGNISILIIGIFGLWYFLRLWVFRKTKNLKTSLSIKQKELHEKEEALISQRRTLKHQIEELKNTGTNIYLLYRLLRQIPENSYWSEAILVLTKLVELPTGVDAFAIAFKKGEELWHRGRSREGIAISDRKEEFNEKESLSTYVLIGNKPILIGDFGTEAEQYISKKEDEGYLSRILVPFIQKQGNEAVFCIYGKEKNKFTQRDLTLIQILTAFLSITIIDELR</sequence>
<dbReference type="SUPFAM" id="SSF55781">
    <property type="entry name" value="GAF domain-like"/>
    <property type="match status" value="1"/>
</dbReference>
<dbReference type="Gene3D" id="2.60.40.10">
    <property type="entry name" value="Immunoglobulins"/>
    <property type="match status" value="1"/>
</dbReference>
<keyword evidence="1" id="KW-0812">Transmembrane</keyword>
<evidence type="ECO:0000313" key="3">
    <source>
        <dbReference type="EMBL" id="MEB3345426.1"/>
    </source>
</evidence>
<organism evidence="3 4">
    <name type="scientific">Aquimarina gracilis</name>
    <dbReference type="NCBI Taxonomy" id="874422"/>
    <lineage>
        <taxon>Bacteria</taxon>
        <taxon>Pseudomonadati</taxon>
        <taxon>Bacteroidota</taxon>
        <taxon>Flavobacteriia</taxon>
        <taxon>Flavobacteriales</taxon>
        <taxon>Flavobacteriaceae</taxon>
        <taxon>Aquimarina</taxon>
    </lineage>
</organism>
<dbReference type="InterPro" id="IPR013783">
    <property type="entry name" value="Ig-like_fold"/>
</dbReference>